<protein>
    <submittedName>
        <fullName evidence="2 4">Uncharacterized protein</fullName>
    </submittedName>
</protein>
<gene>
    <name evidence="2" type="ORF">ECPE_LOCUS13610</name>
</gene>
<keyword evidence="3" id="KW-1185">Reference proteome</keyword>
<proteinExistence type="predicted"/>
<evidence type="ECO:0000313" key="4">
    <source>
        <dbReference type="WBParaSite" id="ECPE_0001365001-mRNA-1"/>
    </source>
</evidence>
<evidence type="ECO:0000313" key="3">
    <source>
        <dbReference type="Proteomes" id="UP000272942"/>
    </source>
</evidence>
<reference evidence="4" key="1">
    <citation type="submission" date="2016-06" db="UniProtKB">
        <authorList>
            <consortium name="WormBaseParasite"/>
        </authorList>
    </citation>
    <scope>IDENTIFICATION</scope>
</reference>
<feature type="region of interest" description="Disordered" evidence="1">
    <location>
        <begin position="86"/>
        <end position="122"/>
    </location>
</feature>
<dbReference type="Proteomes" id="UP000272942">
    <property type="component" value="Unassembled WGS sequence"/>
</dbReference>
<accession>A0A183B325</accession>
<dbReference type="AlphaFoldDB" id="A0A183B325"/>
<dbReference type="EMBL" id="UZAN01055529">
    <property type="protein sequence ID" value="VDP90882.1"/>
    <property type="molecule type" value="Genomic_DNA"/>
</dbReference>
<evidence type="ECO:0000313" key="2">
    <source>
        <dbReference type="EMBL" id="VDP90882.1"/>
    </source>
</evidence>
<evidence type="ECO:0000256" key="1">
    <source>
        <dbReference type="SAM" id="MobiDB-lite"/>
    </source>
</evidence>
<name>A0A183B325_9TREM</name>
<dbReference type="OrthoDB" id="26679at2759"/>
<dbReference type="WBParaSite" id="ECPE_0001365001-mRNA-1">
    <property type="protein sequence ID" value="ECPE_0001365001-mRNA-1"/>
    <property type="gene ID" value="ECPE_0001365001"/>
</dbReference>
<sequence>MPQIRKRLSSFDHALRDLVAYTSASRYSTPKDFIEGVLLITPDSLCFDALRTAIAQKRAYLHAHRSSRTSSLDAHDQSVAEPLICTPKVTSTDDPPAKTVDSAENDIASGSHSPPISPSAADNVPQIPKELLELGLCIPLDLFASMSTLRFLPASNLNEHNTKQWTLTGTGTLDNHFAKICLSVWTLGHLRRRDKEEVTEHIPVWLKKAMEDKLEIVTSSTERKRLIYRIAQHPFEQKHCITPAHAFQVIYNATNAK</sequence>
<organism evidence="4">
    <name type="scientific">Echinostoma caproni</name>
    <dbReference type="NCBI Taxonomy" id="27848"/>
    <lineage>
        <taxon>Eukaryota</taxon>
        <taxon>Metazoa</taxon>
        <taxon>Spiralia</taxon>
        <taxon>Lophotrochozoa</taxon>
        <taxon>Platyhelminthes</taxon>
        <taxon>Trematoda</taxon>
        <taxon>Digenea</taxon>
        <taxon>Plagiorchiida</taxon>
        <taxon>Echinostomata</taxon>
        <taxon>Echinostomatoidea</taxon>
        <taxon>Echinostomatidae</taxon>
        <taxon>Echinostoma</taxon>
    </lineage>
</organism>
<reference evidence="2 3" key="2">
    <citation type="submission" date="2018-11" db="EMBL/GenBank/DDBJ databases">
        <authorList>
            <consortium name="Pathogen Informatics"/>
        </authorList>
    </citation>
    <scope>NUCLEOTIDE SEQUENCE [LARGE SCALE GENOMIC DNA]</scope>
    <source>
        <strain evidence="2 3">Egypt</strain>
    </source>
</reference>